<dbReference type="GO" id="GO:0005085">
    <property type="term" value="F:guanyl-nucleotide exchange factor activity"/>
    <property type="evidence" value="ECO:0007669"/>
    <property type="project" value="UniProtKB-KW"/>
</dbReference>
<dbReference type="InterPro" id="IPR000219">
    <property type="entry name" value="DH_dom"/>
</dbReference>
<dbReference type="Pfam" id="PF15405">
    <property type="entry name" value="PH_5"/>
    <property type="match status" value="1"/>
</dbReference>
<dbReference type="PROSITE" id="PS50003">
    <property type="entry name" value="PH_DOMAIN"/>
    <property type="match status" value="1"/>
</dbReference>
<feature type="compositionally biased region" description="Polar residues" evidence="4">
    <location>
        <begin position="426"/>
        <end position="447"/>
    </location>
</feature>
<dbReference type="InterPro" id="IPR011993">
    <property type="entry name" value="PH-like_dom_sf"/>
</dbReference>
<reference evidence="8" key="2">
    <citation type="submission" date="2023-05" db="EMBL/GenBank/DDBJ databases">
        <authorList>
            <consortium name="Lawrence Berkeley National Laboratory"/>
            <person name="Steindorff A."/>
            <person name="Hensen N."/>
            <person name="Bonometti L."/>
            <person name="Westerberg I."/>
            <person name="Brannstrom I.O."/>
            <person name="Guillou S."/>
            <person name="Cros-Aarteil S."/>
            <person name="Calhoun S."/>
            <person name="Haridas S."/>
            <person name="Kuo A."/>
            <person name="Mondo S."/>
            <person name="Pangilinan J."/>
            <person name="Riley R."/>
            <person name="Labutti K."/>
            <person name="Andreopoulos B."/>
            <person name="Lipzen A."/>
            <person name="Chen C."/>
            <person name="Yanf M."/>
            <person name="Daum C."/>
            <person name="Ng V."/>
            <person name="Clum A."/>
            <person name="Ohm R."/>
            <person name="Martin F."/>
            <person name="Silar P."/>
            <person name="Natvig D."/>
            <person name="Lalanne C."/>
            <person name="Gautier V."/>
            <person name="Ament-Velasquez S.L."/>
            <person name="Kruys A."/>
            <person name="Hutchinson M.I."/>
            <person name="Powell A.J."/>
            <person name="Barry K."/>
            <person name="Miller A.N."/>
            <person name="Grigoriev I.V."/>
            <person name="Debuchy R."/>
            <person name="Gladieux P."/>
            <person name="Thoren M.H."/>
            <person name="Johannesson H."/>
        </authorList>
    </citation>
    <scope>NUCLEOTIDE SEQUENCE</scope>
    <source>
        <strain evidence="8">CBS 141.50</strain>
    </source>
</reference>
<dbReference type="PROSITE" id="PS50010">
    <property type="entry name" value="DH_2"/>
    <property type="match status" value="1"/>
</dbReference>
<comment type="caution">
    <text evidence="8">The sequence shown here is derived from an EMBL/GenBank/DDBJ whole genome shotgun (WGS) entry which is preliminary data.</text>
</comment>
<keyword evidence="1" id="KW-0597">Phosphoprotein</keyword>
<dbReference type="Gene3D" id="2.30.29.30">
    <property type="entry name" value="Pleckstrin-homology domain (PH domain)/Phosphotyrosine-binding domain (PTB)"/>
    <property type="match status" value="1"/>
</dbReference>
<feature type="domain" description="PH" evidence="5">
    <location>
        <begin position="1193"/>
        <end position="1360"/>
    </location>
</feature>
<evidence type="ECO:0000259" key="7">
    <source>
        <dbReference type="PROSITE" id="PS50219"/>
    </source>
</evidence>
<dbReference type="SMART" id="SM00036">
    <property type="entry name" value="CNH"/>
    <property type="match status" value="1"/>
</dbReference>
<feature type="compositionally biased region" description="Basic and acidic residues" evidence="4">
    <location>
        <begin position="727"/>
        <end position="736"/>
    </location>
</feature>
<dbReference type="Pfam" id="PF23582">
    <property type="entry name" value="WHD_RGF3"/>
    <property type="match status" value="1"/>
</dbReference>
<evidence type="ECO:0000256" key="4">
    <source>
        <dbReference type="SAM" id="MobiDB-lite"/>
    </source>
</evidence>
<organism evidence="8 9">
    <name type="scientific">Dichotomopilus funicola</name>
    <dbReference type="NCBI Taxonomy" id="1934379"/>
    <lineage>
        <taxon>Eukaryota</taxon>
        <taxon>Fungi</taxon>
        <taxon>Dikarya</taxon>
        <taxon>Ascomycota</taxon>
        <taxon>Pezizomycotina</taxon>
        <taxon>Sordariomycetes</taxon>
        <taxon>Sordariomycetidae</taxon>
        <taxon>Sordariales</taxon>
        <taxon>Chaetomiaceae</taxon>
        <taxon>Dichotomopilus</taxon>
    </lineage>
</organism>
<evidence type="ECO:0000256" key="3">
    <source>
        <dbReference type="SAM" id="Coils"/>
    </source>
</evidence>
<dbReference type="SMART" id="SM00325">
    <property type="entry name" value="RhoGEF"/>
    <property type="match status" value="1"/>
</dbReference>
<dbReference type="InterPro" id="IPR001180">
    <property type="entry name" value="CNH_dom"/>
</dbReference>
<keyword evidence="9" id="KW-1185">Reference proteome</keyword>
<feature type="domain" description="CNH" evidence="7">
    <location>
        <begin position="1427"/>
        <end position="1736"/>
    </location>
</feature>
<protein>
    <submittedName>
        <fullName evidence="8">Rho1 guanine nucleotide exchange factor 3</fullName>
    </submittedName>
</protein>
<dbReference type="Proteomes" id="UP001302676">
    <property type="component" value="Unassembled WGS sequence"/>
</dbReference>
<proteinExistence type="predicted"/>
<feature type="compositionally biased region" description="Low complexity" evidence="4">
    <location>
        <begin position="15"/>
        <end position="36"/>
    </location>
</feature>
<evidence type="ECO:0000256" key="2">
    <source>
        <dbReference type="ARBA" id="ARBA00022658"/>
    </source>
</evidence>
<dbReference type="SMART" id="SM00233">
    <property type="entry name" value="PH"/>
    <property type="match status" value="1"/>
</dbReference>
<dbReference type="InterPro" id="IPR035899">
    <property type="entry name" value="DBL_dom_sf"/>
</dbReference>
<feature type="coiled-coil region" evidence="3">
    <location>
        <begin position="1128"/>
        <end position="1155"/>
    </location>
</feature>
<sequence length="1792" mass="196612">MSFRSDDSRRYGHIPPAQYPVGAAPQAPAGYPARRPSFNNGDDATYFDQHGSQSQPLYTGASGRADEELFITSPPLDAHSAANRASYVPQNAAAASYQRQYQVQPPPPPPSHSTYNPQSFARSQSASLPYHPAQNVRHTPATSPTYATPPTNYTPQAYNPAAYASTNAVVPQRHSTVAGYANYGYGNYNTPAVPHVSTAYVPPPPSGYGSQPTSATTPSTSQRYEPALHSPQYVPSATSPAGAPLYEPTYPSAGYTAQQYSGSSYPSNDATAGQTSTPAYPVSSAQVPYPAQTQMPVGPNYSPDPNSFTNRISRSGSQPSPAPSPPDHSQSSSQLQRHPTNAPLPSRPLEDLPEGSSDWRTNGGAESDFQVAQESLIQDIVSDLGVSSHNQQPHHTNGTTDNGLDTAQRYNSTSSRATSEPGVNRYPSNGSSAVDNTGASTNTTYTWDSEESDPEGAAGLMAMQDDMDDRRFGGITFPAYMEPLATPQPPQQQTPSQSEPPQQQSPHDQPQQEPPLASPHPPELGQQGVPGNSDYGGMDLGLYGGGYAGNLNYGNEVGSPPSSSHAQDAPRPLPTPQGQGAGLLPYPDVSVDYGGTGGLLPPQPHRLSFDEGDERVSLHSRHSGSDSPSKEDYPYDQMFWHPGLSNRPLPAIPPQTPDETSHLSPQPSVRSNHQNNYSTSGGSGLPYPPDTPEMYQGQVVDQQHVEKSTSHSSHSNTPAVQAPVRSSRADTSESRRRSQHMSHPQSQAYQQGTNAPYEGYEGAAPSSMAAYDMITLPTGRRKKFVPSKLTATDIKRCREPWALSGITFWIREMAEGEPDLKRKTIEEGVLKLFCAKVPTMNVADAELLSAKVVDSMFAAGILLPDEEWVKFGAGQLSGVLWQLTGSGCYAPKLHEDEGIAPRLHDNGMPVRCYSQYCGRTLKKVNLDNMMSEEDVVVLDWATFHGVTKDDIKSKHKKEVERQNVLHEIVTGEEDYMGQLDVIRLLYRDWLRVWQPPIIPSNRMEKFLDAAFGKVDAVQQINKEHLLSQLKYRQQEQGPWIVGFSDLFREWIRKARPIYIEYCSAFPYASYIIRREATKNMLFGQFLNVVRDHKRSKRLEWTTFVKAPITRLQRYGLLLETVKKNMPGESEEKTNLERALDEIKKVTHECDEKVAEMTRKVELLELQTMLVLRGKNDKGDRPPINLNLDHLGRELLKQGDLQRQGSKGVRWVDTHALLFDHYFILSKAGTSKDGKNEKKYDVSKEPIPMPLLYLESMNDDPVAKQKSLTAPLTRTTAATGSGTQLNKVTSNGDRPGLEHAATGSSISSLSTVTRLASAGADDGKIIYPFKVKHLGHETYTLYAASAQERASWCSAIIEAKTRHARALHAQNAEPFRLRVISDSAFAYDSTSLMGRQPTVSIRGTPLDRGIREMEQVFGPGRGPPPISRATVNCACAFTSFGKSLIAVGTDYGVYISEASNPRGWTRSVQISKVTQIAVLEEFSVCLLVADRSLISYPLDVIAPVSNFPSPSHDNPRRAPQRLAKDVAFFATARMKDRMLLFYKRKEGMHNTFKVLEPVFQKATEKRSRLFGGRRSGNGATESFRDYDEFYIPTDCFSLNLFQSYIAVATSKGFELLTLDKKVTQSIPRDLSQPAISSIASRIKEPHPLGMFKLNDQEFLLTYGDCAVYVDKHGEVSRTLIMEYSGKHKKAKAATMFGQYLLLFTDDYVEVRNAENGRLRQIIAGRDVRCLDYGFRGPTGTGPGGGGGAGLAGVQPPVGTEQDSKASVKICMSHPEVPGGQIVLEMVLNDGHAE</sequence>
<feature type="compositionally biased region" description="Polar residues" evidence="4">
    <location>
        <begin position="303"/>
        <end position="312"/>
    </location>
</feature>
<feature type="compositionally biased region" description="Low complexity" evidence="4">
    <location>
        <begin position="139"/>
        <end position="153"/>
    </location>
</feature>
<feature type="compositionally biased region" description="Low complexity" evidence="4">
    <location>
        <begin position="210"/>
        <end position="222"/>
    </location>
</feature>
<keyword evidence="3" id="KW-0175">Coiled coil</keyword>
<accession>A0AAN6ZQR4</accession>
<feature type="compositionally biased region" description="Pro residues" evidence="4">
    <location>
        <begin position="512"/>
        <end position="522"/>
    </location>
</feature>
<feature type="region of interest" description="Disordered" evidence="4">
    <location>
        <begin position="386"/>
        <end position="456"/>
    </location>
</feature>
<dbReference type="Pfam" id="PF00621">
    <property type="entry name" value="RhoGEF"/>
    <property type="match status" value="1"/>
</dbReference>
<feature type="compositionally biased region" description="Polar residues" evidence="4">
    <location>
        <begin position="1279"/>
        <end position="1291"/>
    </location>
</feature>
<feature type="compositionally biased region" description="Polar residues" evidence="4">
    <location>
        <begin position="662"/>
        <end position="680"/>
    </location>
</feature>
<feature type="compositionally biased region" description="Polar residues" evidence="4">
    <location>
        <begin position="741"/>
        <end position="754"/>
    </location>
</feature>
<feature type="compositionally biased region" description="Polar residues" evidence="4">
    <location>
        <begin position="257"/>
        <end position="295"/>
    </location>
</feature>
<feature type="compositionally biased region" description="Polar residues" evidence="4">
    <location>
        <begin position="386"/>
        <end position="418"/>
    </location>
</feature>
<dbReference type="InterPro" id="IPR057283">
    <property type="entry name" value="RGF3_WH"/>
</dbReference>
<feature type="region of interest" description="Disordered" evidence="4">
    <location>
        <begin position="1739"/>
        <end position="1759"/>
    </location>
</feature>
<evidence type="ECO:0000313" key="9">
    <source>
        <dbReference type="Proteomes" id="UP001302676"/>
    </source>
</evidence>
<feature type="compositionally biased region" description="Low complexity" evidence="4">
    <location>
        <begin position="327"/>
        <end position="336"/>
    </location>
</feature>
<feature type="region of interest" description="Disordered" evidence="4">
    <location>
        <begin position="202"/>
        <end position="225"/>
    </location>
</feature>
<feature type="region of interest" description="Disordered" evidence="4">
    <location>
        <begin position="1"/>
        <end position="76"/>
    </location>
</feature>
<feature type="compositionally biased region" description="Polar residues" evidence="4">
    <location>
        <begin position="710"/>
        <end position="719"/>
    </location>
</feature>
<dbReference type="RefSeq" id="XP_062639087.1">
    <property type="nucleotide sequence ID" value="XM_062776577.1"/>
</dbReference>
<dbReference type="SUPFAM" id="SSF48065">
    <property type="entry name" value="DBL homology domain (DH-domain)"/>
    <property type="match status" value="1"/>
</dbReference>
<dbReference type="PANTHER" id="PTHR46572:SF1">
    <property type="entry name" value="RHO1 GUANINE NUCLEOTIDE EXCHANGE FACTOR TUS1"/>
    <property type="match status" value="1"/>
</dbReference>
<dbReference type="Pfam" id="PF00780">
    <property type="entry name" value="CNH"/>
    <property type="match status" value="1"/>
</dbReference>
<feature type="region of interest" description="Disordered" evidence="4">
    <location>
        <begin position="554"/>
        <end position="760"/>
    </location>
</feature>
<dbReference type="Gene3D" id="1.20.900.10">
    <property type="entry name" value="Dbl homology (DH) domain"/>
    <property type="match status" value="1"/>
</dbReference>
<gene>
    <name evidence="8" type="ORF">C8A04DRAFT_10425</name>
</gene>
<feature type="region of interest" description="Disordered" evidence="4">
    <location>
        <begin position="257"/>
        <end position="364"/>
    </location>
</feature>
<evidence type="ECO:0000259" key="5">
    <source>
        <dbReference type="PROSITE" id="PS50003"/>
    </source>
</evidence>
<reference evidence="8" key="1">
    <citation type="journal article" date="2023" name="Mol. Phylogenet. Evol.">
        <title>Genome-scale phylogeny and comparative genomics of the fungal order Sordariales.</title>
        <authorList>
            <person name="Hensen N."/>
            <person name="Bonometti L."/>
            <person name="Westerberg I."/>
            <person name="Brannstrom I.O."/>
            <person name="Guillou S."/>
            <person name="Cros-Aarteil S."/>
            <person name="Calhoun S."/>
            <person name="Haridas S."/>
            <person name="Kuo A."/>
            <person name="Mondo S."/>
            <person name="Pangilinan J."/>
            <person name="Riley R."/>
            <person name="LaButti K."/>
            <person name="Andreopoulos B."/>
            <person name="Lipzen A."/>
            <person name="Chen C."/>
            <person name="Yan M."/>
            <person name="Daum C."/>
            <person name="Ng V."/>
            <person name="Clum A."/>
            <person name="Steindorff A."/>
            <person name="Ohm R.A."/>
            <person name="Martin F."/>
            <person name="Silar P."/>
            <person name="Natvig D.O."/>
            <person name="Lalanne C."/>
            <person name="Gautier V."/>
            <person name="Ament-Velasquez S.L."/>
            <person name="Kruys A."/>
            <person name="Hutchinson M.I."/>
            <person name="Powell A.J."/>
            <person name="Barry K."/>
            <person name="Miller A.N."/>
            <person name="Grigoriev I.V."/>
            <person name="Debuchy R."/>
            <person name="Gladieux P."/>
            <person name="Hiltunen Thoren M."/>
            <person name="Johannesson H."/>
        </authorList>
    </citation>
    <scope>NUCLEOTIDE SEQUENCE</scope>
    <source>
        <strain evidence="8">CBS 141.50</strain>
    </source>
</reference>
<evidence type="ECO:0000259" key="6">
    <source>
        <dbReference type="PROSITE" id="PS50010"/>
    </source>
</evidence>
<dbReference type="PANTHER" id="PTHR46572">
    <property type="entry name" value="RHO1 GDP-GTP EXCHANGE PROTEIN 1-RELATED"/>
    <property type="match status" value="1"/>
</dbReference>
<feature type="compositionally biased region" description="Basic and acidic residues" evidence="4">
    <location>
        <begin position="1"/>
        <end position="10"/>
    </location>
</feature>
<dbReference type="GeneID" id="87813190"/>
<dbReference type="EMBL" id="MU853566">
    <property type="protein sequence ID" value="KAK4145716.1"/>
    <property type="molecule type" value="Genomic_DNA"/>
</dbReference>
<keyword evidence="2" id="KW-0344">Guanine-nucleotide releasing factor</keyword>
<feature type="region of interest" description="Disordered" evidence="4">
    <location>
        <begin position="480"/>
        <end position="537"/>
    </location>
</feature>
<dbReference type="InterPro" id="IPR001849">
    <property type="entry name" value="PH_domain"/>
</dbReference>
<dbReference type="SUPFAM" id="SSF50729">
    <property type="entry name" value="PH domain-like"/>
    <property type="match status" value="1"/>
</dbReference>
<dbReference type="PROSITE" id="PS50219">
    <property type="entry name" value="CNH"/>
    <property type="match status" value="1"/>
</dbReference>
<feature type="compositionally biased region" description="Low complexity" evidence="4">
    <location>
        <begin position="493"/>
        <end position="511"/>
    </location>
</feature>
<dbReference type="InterPro" id="IPR052233">
    <property type="entry name" value="Rho-type_GEFs"/>
</dbReference>
<dbReference type="InterPro" id="IPR041675">
    <property type="entry name" value="PH_5"/>
</dbReference>
<name>A0AAN6ZQR4_9PEZI</name>
<feature type="compositionally biased region" description="Gly residues" evidence="4">
    <location>
        <begin position="1739"/>
        <end position="1749"/>
    </location>
</feature>
<dbReference type="CDD" id="cd00160">
    <property type="entry name" value="RhoGEF"/>
    <property type="match status" value="1"/>
</dbReference>
<feature type="region of interest" description="Disordered" evidence="4">
    <location>
        <begin position="93"/>
        <end position="153"/>
    </location>
</feature>
<feature type="domain" description="DH" evidence="6">
    <location>
        <begin position="960"/>
        <end position="1152"/>
    </location>
</feature>
<feature type="region of interest" description="Disordered" evidence="4">
    <location>
        <begin position="1274"/>
        <end position="1302"/>
    </location>
</feature>
<evidence type="ECO:0000313" key="8">
    <source>
        <dbReference type="EMBL" id="KAK4145716.1"/>
    </source>
</evidence>
<evidence type="ECO:0000256" key="1">
    <source>
        <dbReference type="ARBA" id="ARBA00022553"/>
    </source>
</evidence>
<feature type="compositionally biased region" description="Polar residues" evidence="4">
    <location>
        <begin position="112"/>
        <end position="127"/>
    </location>
</feature>